<dbReference type="InterPro" id="IPR006311">
    <property type="entry name" value="TAT_signal"/>
</dbReference>
<keyword evidence="1" id="KW-0812">Transmembrane</keyword>
<evidence type="ECO:0000259" key="2">
    <source>
        <dbReference type="Pfam" id="PF11984"/>
    </source>
</evidence>
<reference evidence="3 4" key="1">
    <citation type="submission" date="2022-10" db="EMBL/GenBank/DDBJ databases">
        <title>Erythrobacter sp. sf7 Genome sequencing.</title>
        <authorList>
            <person name="Park S."/>
        </authorList>
    </citation>
    <scope>NUCLEOTIDE SEQUENCE [LARGE SCALE GENOMIC DNA]</scope>
    <source>
        <strain evidence="4">sf7</strain>
    </source>
</reference>
<dbReference type="EMBL" id="JAQQXQ010000002">
    <property type="protein sequence ID" value="MDC8753604.1"/>
    <property type="molecule type" value="Genomic_DNA"/>
</dbReference>
<dbReference type="RefSeq" id="WP_273676095.1">
    <property type="nucleotide sequence ID" value="NZ_JAQQXQ010000002.1"/>
</dbReference>
<feature type="domain" description="Methanolan biosynthesis EpsI" evidence="2">
    <location>
        <begin position="27"/>
        <end position="225"/>
    </location>
</feature>
<feature type="transmembrane region" description="Helical" evidence="1">
    <location>
        <begin position="21"/>
        <end position="38"/>
    </location>
</feature>
<dbReference type="Proteomes" id="UP001216558">
    <property type="component" value="Unassembled WGS sequence"/>
</dbReference>
<gene>
    <name evidence="3" type="ORF">OIK40_02980</name>
</gene>
<evidence type="ECO:0000256" key="1">
    <source>
        <dbReference type="SAM" id="Phobius"/>
    </source>
</evidence>
<sequence>MSNQPGRSALTAPGLKMDRRSLIVGAGLAAAGGIYYARAPVRLAMPVKQENFTAAIPEKVGQWTSRKSQEVVLPPQDDSNALYENLETRIYEGAGLPTIMLLIAFSSKQQNDIHVHRPEVCYPAAGFPILWSRPAEISLASKSLTGRELLADRGGLRERIFYWVRVGHAFPISWFQQRLTMAVQNLQGTVPDGALFRVSAIEEPDNPTSGAIMDFIEAFLAEVPPAFRDAILL</sequence>
<dbReference type="Pfam" id="PF11984">
    <property type="entry name" value="DUF3485"/>
    <property type="match status" value="1"/>
</dbReference>
<keyword evidence="1" id="KW-1133">Transmembrane helix</keyword>
<keyword evidence="1" id="KW-0472">Membrane</keyword>
<dbReference type="PROSITE" id="PS51318">
    <property type="entry name" value="TAT"/>
    <property type="match status" value="1"/>
</dbReference>
<evidence type="ECO:0000313" key="3">
    <source>
        <dbReference type="EMBL" id="MDC8753604.1"/>
    </source>
</evidence>
<dbReference type="InterPro" id="IPR014263">
    <property type="entry name" value="Methanolan_biosynth_EpsI"/>
</dbReference>
<accession>A0ABT5JLW0</accession>
<evidence type="ECO:0000313" key="4">
    <source>
        <dbReference type="Proteomes" id="UP001216558"/>
    </source>
</evidence>
<organism evidence="3 4">
    <name type="scientific">Erythrobacter fulvus</name>
    <dbReference type="NCBI Taxonomy" id="2987523"/>
    <lineage>
        <taxon>Bacteria</taxon>
        <taxon>Pseudomonadati</taxon>
        <taxon>Pseudomonadota</taxon>
        <taxon>Alphaproteobacteria</taxon>
        <taxon>Sphingomonadales</taxon>
        <taxon>Erythrobacteraceae</taxon>
        <taxon>Erythrobacter/Porphyrobacter group</taxon>
        <taxon>Erythrobacter</taxon>
    </lineage>
</organism>
<protein>
    <submittedName>
        <fullName evidence="3">EpsI family protein</fullName>
    </submittedName>
</protein>
<dbReference type="NCBIfam" id="TIGR02914">
    <property type="entry name" value="EpsI_fam"/>
    <property type="match status" value="1"/>
</dbReference>
<keyword evidence="4" id="KW-1185">Reference proteome</keyword>
<name>A0ABT5JLW0_9SPHN</name>
<comment type="caution">
    <text evidence="3">The sequence shown here is derived from an EMBL/GenBank/DDBJ whole genome shotgun (WGS) entry which is preliminary data.</text>
</comment>
<proteinExistence type="predicted"/>